<accession>A0A2T9ZIK5</accession>
<keyword evidence="8" id="KW-0460">Magnesium</keyword>
<proteinExistence type="inferred from homology"/>
<dbReference type="InterPro" id="IPR023214">
    <property type="entry name" value="HAD_sf"/>
</dbReference>
<dbReference type="GO" id="GO:0006564">
    <property type="term" value="P:L-serine biosynthetic process"/>
    <property type="evidence" value="ECO:0007669"/>
    <property type="project" value="UniProtKB-KW"/>
</dbReference>
<feature type="region of interest" description="Disordered" evidence="12">
    <location>
        <begin position="55"/>
        <end position="80"/>
    </location>
</feature>
<evidence type="ECO:0000256" key="2">
    <source>
        <dbReference type="ARBA" id="ARBA00005135"/>
    </source>
</evidence>
<evidence type="ECO:0000256" key="1">
    <source>
        <dbReference type="ARBA" id="ARBA00001946"/>
    </source>
</evidence>
<dbReference type="EC" id="3.1.3.3" evidence="4"/>
<dbReference type="UniPathway" id="UPA00135">
    <property type="reaction ID" value="UER00198"/>
</dbReference>
<evidence type="ECO:0000256" key="4">
    <source>
        <dbReference type="ARBA" id="ARBA00012640"/>
    </source>
</evidence>
<comment type="pathway">
    <text evidence="2">Amino-acid biosynthesis; L-serine biosynthesis; L-serine from 3-phospho-D-glycerate: step 3/3.</text>
</comment>
<keyword evidence="9" id="KW-0718">Serine biosynthesis</keyword>
<evidence type="ECO:0000256" key="8">
    <source>
        <dbReference type="ARBA" id="ARBA00022842"/>
    </source>
</evidence>
<evidence type="ECO:0000256" key="9">
    <source>
        <dbReference type="ARBA" id="ARBA00023299"/>
    </source>
</evidence>
<feature type="active site" description="Proton donor" evidence="11">
    <location>
        <position position="504"/>
    </location>
</feature>
<evidence type="ECO:0000259" key="13">
    <source>
        <dbReference type="PROSITE" id="PS51382"/>
    </source>
</evidence>
<dbReference type="NCBIfam" id="TIGR00338">
    <property type="entry name" value="serB"/>
    <property type="match status" value="1"/>
</dbReference>
<dbReference type="SUPFAM" id="SSF56784">
    <property type="entry name" value="HAD-like"/>
    <property type="match status" value="1"/>
</dbReference>
<dbReference type="InterPro" id="IPR050582">
    <property type="entry name" value="HAD-like_SerB"/>
</dbReference>
<dbReference type="AlphaFoldDB" id="A0A2T9ZIK5"/>
<dbReference type="InterPro" id="IPR036412">
    <property type="entry name" value="HAD-like_sf"/>
</dbReference>
<sequence>MRFPEYYEKEIKAFPEDWLSYFLEYSKLRDFIRINIHPNSVDLLRSNPSGFSFSWSPSIPDGSDNQGSAVERGLQKDVSPQTQGETFEATFSKRLSSLSLEVPEFIKQLDSNIQVVSNWYKKIAKEIIALSEQLFDQANLDTGNEKKDQVSSEGKVFEFSEDLDNVSLSEAVLSKLILIEEFLIINFVAIFKILKRFDKHSGLKVRGPYVARLTNLFGPTSAKLVQLRASLSKHLNLPDYAQLQNSESKSLLRNRSANQIYVKNIIDGSLSDIKSPDSIAISQIMSEDAPQDISNVLPVSLKTNDHHVAVSLRGPHGTDIIGSVLECCSKYNCKLLDFSLSRYHHDVVFGVFISVPGELISFYNLLVQKARRWDGELSFDVKSSNLQLKQIADGREYRLEEAPYLNRSKFVATVLSQNGLGNDFLNHFVKWLLEKKISVEKMRRLDQSSFLKCIEFILSVPEEISSSDLVQDIIMFSNQYGADIAFQPDNVFRRQKRLVVFDMDSTLIQQEVIDEIARHAGIVEEVSSITELAMQGKIDFKESLARRTSLLKGTPVSVLKEIQKIITFTDGAHELCKSLKAAGFKLAVISGGFIPLAKYVKNELGLDYAFANQLETSIDGMYLTGNTVGPIVDAERKAELLEVIAQAEGVSLNQVVAVGDGANDLKMLARASLGIAFNAKIKVQEQARVRINQASLLNVLYLMGYSEQEALQLQSID</sequence>
<dbReference type="SFLD" id="SFLDF00029">
    <property type="entry name" value="phosphoserine_phosphatase"/>
    <property type="match status" value="1"/>
</dbReference>
<dbReference type="GO" id="GO:0036424">
    <property type="term" value="F:L-phosphoserine phosphatase activity"/>
    <property type="evidence" value="ECO:0007669"/>
    <property type="project" value="InterPro"/>
</dbReference>
<keyword evidence="15" id="KW-1185">Reference proteome</keyword>
<dbReference type="Pfam" id="PF00702">
    <property type="entry name" value="Hydrolase"/>
    <property type="match status" value="1"/>
</dbReference>
<evidence type="ECO:0000313" key="15">
    <source>
        <dbReference type="Proteomes" id="UP000245609"/>
    </source>
</evidence>
<dbReference type="Gene3D" id="3.40.50.1000">
    <property type="entry name" value="HAD superfamily/HAD-like"/>
    <property type="match status" value="1"/>
</dbReference>
<dbReference type="EMBL" id="MBFS01000127">
    <property type="protein sequence ID" value="PVV04414.1"/>
    <property type="molecule type" value="Genomic_DNA"/>
</dbReference>
<keyword evidence="7" id="KW-0378">Hydrolase</keyword>
<dbReference type="SFLD" id="SFLDG01136">
    <property type="entry name" value="C1.6:_Phosphoserine_Phosphatas"/>
    <property type="match status" value="1"/>
</dbReference>
<evidence type="ECO:0000256" key="6">
    <source>
        <dbReference type="ARBA" id="ARBA00022723"/>
    </source>
</evidence>
<evidence type="ECO:0000256" key="11">
    <source>
        <dbReference type="PIRSR" id="PIRSR604469-1"/>
    </source>
</evidence>
<protein>
    <recommendedName>
        <fullName evidence="4">phosphoserine phosphatase</fullName>
        <ecNumber evidence="4">3.1.3.3</ecNumber>
    </recommendedName>
    <alternativeName>
        <fullName evidence="10">O-phosphoserine phosphohydrolase</fullName>
    </alternativeName>
</protein>
<organism evidence="14 15">
    <name type="scientific">Smittium megazygosporum</name>
    <dbReference type="NCBI Taxonomy" id="133381"/>
    <lineage>
        <taxon>Eukaryota</taxon>
        <taxon>Fungi</taxon>
        <taxon>Fungi incertae sedis</taxon>
        <taxon>Zoopagomycota</taxon>
        <taxon>Kickxellomycotina</taxon>
        <taxon>Harpellomycetes</taxon>
        <taxon>Harpellales</taxon>
        <taxon>Legeriomycetaceae</taxon>
        <taxon>Smittium</taxon>
    </lineage>
</organism>
<dbReference type="SFLD" id="SFLDG01137">
    <property type="entry name" value="C1.6.1:_Phosphoserine_Phosphat"/>
    <property type="match status" value="1"/>
</dbReference>
<gene>
    <name evidence="14" type="ORF">BB560_001092</name>
</gene>
<feature type="domain" description="SPX" evidence="13">
    <location>
        <begin position="1"/>
        <end position="211"/>
    </location>
</feature>
<comment type="caution">
    <text evidence="14">The sequence shown here is derived from an EMBL/GenBank/DDBJ whole genome shotgun (WGS) entry which is preliminary data.</text>
</comment>
<dbReference type="PROSITE" id="PS51382">
    <property type="entry name" value="SPX"/>
    <property type="match status" value="1"/>
</dbReference>
<reference evidence="14 15" key="1">
    <citation type="journal article" date="2018" name="MBio">
        <title>Comparative Genomics Reveals the Core Gene Toolbox for the Fungus-Insect Symbiosis.</title>
        <authorList>
            <person name="Wang Y."/>
            <person name="Stata M."/>
            <person name="Wang W."/>
            <person name="Stajich J.E."/>
            <person name="White M.M."/>
            <person name="Moncalvo J.M."/>
        </authorList>
    </citation>
    <scope>NUCLEOTIDE SEQUENCE [LARGE SCALE GENOMIC DNA]</scope>
    <source>
        <strain evidence="14 15">SC-DP-2</strain>
    </source>
</reference>
<dbReference type="InterPro" id="IPR004331">
    <property type="entry name" value="SPX_dom"/>
</dbReference>
<evidence type="ECO:0000256" key="10">
    <source>
        <dbReference type="ARBA" id="ARBA00031693"/>
    </source>
</evidence>
<feature type="compositionally biased region" description="Polar residues" evidence="12">
    <location>
        <begin position="55"/>
        <end position="68"/>
    </location>
</feature>
<dbReference type="CDD" id="cd07500">
    <property type="entry name" value="HAD_PSP"/>
    <property type="match status" value="1"/>
</dbReference>
<feature type="active site" description="Nucleophile" evidence="11">
    <location>
        <position position="502"/>
    </location>
</feature>
<keyword evidence="5" id="KW-0028">Amino-acid biosynthesis</keyword>
<dbReference type="STRING" id="133381.A0A2T9ZIK5"/>
<dbReference type="GO" id="GO:0005737">
    <property type="term" value="C:cytoplasm"/>
    <property type="evidence" value="ECO:0007669"/>
    <property type="project" value="TreeGrafter"/>
</dbReference>
<dbReference type="PANTHER" id="PTHR43344:SF2">
    <property type="entry name" value="PHOSPHOSERINE PHOSPHATASE"/>
    <property type="match status" value="1"/>
</dbReference>
<dbReference type="PANTHER" id="PTHR43344">
    <property type="entry name" value="PHOSPHOSERINE PHOSPHATASE"/>
    <property type="match status" value="1"/>
</dbReference>
<comment type="cofactor">
    <cofactor evidence="1">
        <name>Mg(2+)</name>
        <dbReference type="ChEBI" id="CHEBI:18420"/>
    </cofactor>
</comment>
<dbReference type="GO" id="GO:0000287">
    <property type="term" value="F:magnesium ion binding"/>
    <property type="evidence" value="ECO:0007669"/>
    <property type="project" value="TreeGrafter"/>
</dbReference>
<evidence type="ECO:0000256" key="12">
    <source>
        <dbReference type="SAM" id="MobiDB-lite"/>
    </source>
</evidence>
<dbReference type="Proteomes" id="UP000245609">
    <property type="component" value="Unassembled WGS sequence"/>
</dbReference>
<keyword evidence="6" id="KW-0479">Metal-binding</keyword>
<dbReference type="OrthoDB" id="27226at2759"/>
<evidence type="ECO:0000256" key="3">
    <source>
        <dbReference type="ARBA" id="ARBA00009184"/>
    </source>
</evidence>
<evidence type="ECO:0000313" key="14">
    <source>
        <dbReference type="EMBL" id="PVV04414.1"/>
    </source>
</evidence>
<dbReference type="InterPro" id="IPR004469">
    <property type="entry name" value="PSP"/>
</dbReference>
<evidence type="ECO:0000256" key="5">
    <source>
        <dbReference type="ARBA" id="ARBA00022605"/>
    </source>
</evidence>
<evidence type="ECO:0000256" key="7">
    <source>
        <dbReference type="ARBA" id="ARBA00022801"/>
    </source>
</evidence>
<dbReference type="SFLD" id="SFLDS00003">
    <property type="entry name" value="Haloacid_Dehalogenase"/>
    <property type="match status" value="1"/>
</dbReference>
<dbReference type="NCBIfam" id="TIGR01488">
    <property type="entry name" value="HAD-SF-IB"/>
    <property type="match status" value="1"/>
</dbReference>
<comment type="similarity">
    <text evidence="3">Belongs to the HAD-like hydrolase superfamily. SerB family.</text>
</comment>
<name>A0A2T9ZIK5_9FUNG</name>